<name>A0A518I0D2_9BACT</name>
<reference evidence="2 3" key="1">
    <citation type="submission" date="2019-03" db="EMBL/GenBank/DDBJ databases">
        <title>Deep-cultivation of Planctomycetes and their phenomic and genomic characterization uncovers novel biology.</title>
        <authorList>
            <person name="Wiegand S."/>
            <person name="Jogler M."/>
            <person name="Boedeker C."/>
            <person name="Pinto D."/>
            <person name="Vollmers J."/>
            <person name="Rivas-Marin E."/>
            <person name="Kohn T."/>
            <person name="Peeters S.H."/>
            <person name="Heuer A."/>
            <person name="Rast P."/>
            <person name="Oberbeckmann S."/>
            <person name="Bunk B."/>
            <person name="Jeske O."/>
            <person name="Meyerdierks A."/>
            <person name="Storesund J.E."/>
            <person name="Kallscheuer N."/>
            <person name="Luecker S."/>
            <person name="Lage O.M."/>
            <person name="Pohl T."/>
            <person name="Merkel B.J."/>
            <person name="Hornburger P."/>
            <person name="Mueller R.-W."/>
            <person name="Bruemmer F."/>
            <person name="Labrenz M."/>
            <person name="Spormann A.M."/>
            <person name="Op den Camp H."/>
            <person name="Overmann J."/>
            <person name="Amann R."/>
            <person name="Jetten M.S.M."/>
            <person name="Mascher T."/>
            <person name="Medema M.H."/>
            <person name="Devos D.P."/>
            <person name="Kaster A.-K."/>
            <person name="Ovreas L."/>
            <person name="Rohde M."/>
            <person name="Galperin M.Y."/>
            <person name="Jogler C."/>
        </authorList>
    </citation>
    <scope>NUCLEOTIDE SEQUENCE [LARGE SCALE GENOMIC DNA]</scope>
    <source>
        <strain evidence="2 3">Enr13</strain>
    </source>
</reference>
<keyword evidence="1" id="KW-0472">Membrane</keyword>
<evidence type="ECO:0000256" key="1">
    <source>
        <dbReference type="SAM" id="Phobius"/>
    </source>
</evidence>
<organism evidence="2 3">
    <name type="scientific">Stieleria neptunia</name>
    <dbReference type="NCBI Taxonomy" id="2527979"/>
    <lineage>
        <taxon>Bacteria</taxon>
        <taxon>Pseudomonadati</taxon>
        <taxon>Planctomycetota</taxon>
        <taxon>Planctomycetia</taxon>
        <taxon>Pirellulales</taxon>
        <taxon>Pirellulaceae</taxon>
        <taxon>Stieleria</taxon>
    </lineage>
</organism>
<dbReference type="Pfam" id="PF04298">
    <property type="entry name" value="Zn_peptidase_2"/>
    <property type="match status" value="1"/>
</dbReference>
<keyword evidence="1" id="KW-0812">Transmembrane</keyword>
<feature type="transmembrane region" description="Helical" evidence="1">
    <location>
        <begin position="150"/>
        <end position="172"/>
    </location>
</feature>
<dbReference type="AlphaFoldDB" id="A0A518I0D2"/>
<gene>
    <name evidence="2" type="ORF">Enr13x_63630</name>
</gene>
<dbReference type="PANTHER" id="PTHR36434">
    <property type="entry name" value="MEMBRANE PROTEASE YUGP-RELATED"/>
    <property type="match status" value="1"/>
</dbReference>
<proteinExistence type="predicted"/>
<dbReference type="RefSeq" id="WP_145390611.1">
    <property type="nucleotide sequence ID" value="NZ_CP037423.1"/>
</dbReference>
<dbReference type="EMBL" id="CP037423">
    <property type="protein sequence ID" value="QDV46454.1"/>
    <property type="molecule type" value="Genomic_DNA"/>
</dbReference>
<keyword evidence="3" id="KW-1185">Reference proteome</keyword>
<keyword evidence="1" id="KW-1133">Transmembrane helix</keyword>
<feature type="transmembrane region" description="Helical" evidence="1">
    <location>
        <begin position="125"/>
        <end position="144"/>
    </location>
</feature>
<dbReference type="PANTHER" id="PTHR36434:SF1">
    <property type="entry name" value="MEMBRANE PROTEASE YUGP-RELATED"/>
    <property type="match status" value="1"/>
</dbReference>
<evidence type="ECO:0000313" key="2">
    <source>
        <dbReference type="EMBL" id="QDV46454.1"/>
    </source>
</evidence>
<accession>A0A518I0D2</accession>
<feature type="transmembrane region" description="Helical" evidence="1">
    <location>
        <begin position="6"/>
        <end position="24"/>
    </location>
</feature>
<dbReference type="OrthoDB" id="9784298at2"/>
<dbReference type="KEGG" id="snep:Enr13x_63630"/>
<sequence>MLLFDPIYLLFIAPPLLLGLFAQWRVKSTFASMSQVQARMSGAQAARQMLDSAGLHQVGVEQVPGHLSDHYDPRAKVLRLSPEVYGGRSMAALGVACHEAGHAFQDAKGYAPLIIRNMAVPAANFGSNIGVTLATIGLFLSYQIPSVGNLLLLAGIVLFAGVVFFQVVNLPVEFDASARARRHLVSANLIAANEEHFVAKVLNAAALTYVAGTLQAIMTLAYFIFRLMGDRR</sequence>
<feature type="transmembrane region" description="Helical" evidence="1">
    <location>
        <begin position="206"/>
        <end position="225"/>
    </location>
</feature>
<dbReference type="Proteomes" id="UP000319004">
    <property type="component" value="Chromosome"/>
</dbReference>
<evidence type="ECO:0000313" key="3">
    <source>
        <dbReference type="Proteomes" id="UP000319004"/>
    </source>
</evidence>
<dbReference type="InterPro" id="IPR007395">
    <property type="entry name" value="Zn_peptidase_2"/>
</dbReference>
<protein>
    <submittedName>
        <fullName evidence="2">Neutral zinc metallopeptidase</fullName>
    </submittedName>
</protein>